<dbReference type="WormBase" id="R05A10.6">
    <property type="protein sequence ID" value="CE36187"/>
    <property type="gene ID" value="WBGene00011023"/>
</dbReference>
<dbReference type="PIR" id="T23917">
    <property type="entry name" value="T23917"/>
</dbReference>
<keyword evidence="4 8" id="KW-0808">Transferase</keyword>
<dbReference type="OrthoDB" id="5841543at2759"/>
<dbReference type="eggNOG" id="KOG4735">
    <property type="taxonomic scope" value="Eukaryota"/>
</dbReference>
<dbReference type="GeneID" id="178370"/>
<keyword evidence="7" id="KW-0472">Membrane</keyword>
<keyword evidence="3 8" id="KW-0328">Glycosyltransferase</keyword>
<dbReference type="FunCoup" id="O45703">
    <property type="interactions" value="20"/>
</dbReference>
<keyword evidence="10" id="KW-1185">Reference proteome</keyword>
<dbReference type="GO" id="GO:0016020">
    <property type="term" value="C:membrane"/>
    <property type="evidence" value="ECO:0007669"/>
    <property type="project" value="UniProtKB-SubCell"/>
</dbReference>
<evidence type="ECO:0000256" key="2">
    <source>
        <dbReference type="ARBA" id="ARBA00007647"/>
    </source>
</evidence>
<comment type="subcellular location">
    <subcellularLocation>
        <location evidence="1">Membrane</location>
        <topology evidence="1">Single-pass membrane protein</topology>
    </subcellularLocation>
</comment>
<dbReference type="GO" id="GO:0005737">
    <property type="term" value="C:cytoplasm"/>
    <property type="evidence" value="ECO:0000318"/>
    <property type="project" value="GO_Central"/>
</dbReference>
<dbReference type="PANTHER" id="PTHR21461">
    <property type="entry name" value="GLYCOSYLTRANSFERASE FAMILY 92 PROTEIN"/>
    <property type="match status" value="1"/>
</dbReference>
<dbReference type="InParanoid" id="O45703"/>
<evidence type="ECO:0000313" key="10">
    <source>
        <dbReference type="Proteomes" id="UP000001940"/>
    </source>
</evidence>
<dbReference type="Proteomes" id="UP000001940">
    <property type="component" value="Chromosome IV"/>
</dbReference>
<dbReference type="Bgee" id="WBGene00011023">
    <property type="expression patterns" value="Expressed in material anatomical entity and 1 other cell type or tissue"/>
</dbReference>
<dbReference type="Pfam" id="PF01697">
    <property type="entry name" value="Glyco_transf_92"/>
    <property type="match status" value="1"/>
</dbReference>
<dbReference type="HOGENOM" id="CLU_008031_3_1_1"/>
<reference evidence="9 10" key="1">
    <citation type="journal article" date="1998" name="Science">
        <title>Genome sequence of the nematode C. elegans: a platform for investigating biology.</title>
        <authorList>
            <consortium name="The C. elegans sequencing consortium"/>
            <person name="Sulson J.E."/>
            <person name="Waterston R."/>
        </authorList>
    </citation>
    <scope>NUCLEOTIDE SEQUENCE [LARGE SCALE GENOMIC DNA]</scope>
    <source>
        <strain evidence="9 10">Bristol N2</strain>
    </source>
</reference>
<evidence type="ECO:0000256" key="1">
    <source>
        <dbReference type="ARBA" id="ARBA00004167"/>
    </source>
</evidence>
<organism evidence="9 10">
    <name type="scientific">Caenorhabditis elegans</name>
    <dbReference type="NCBI Taxonomy" id="6239"/>
    <lineage>
        <taxon>Eukaryota</taxon>
        <taxon>Metazoa</taxon>
        <taxon>Ecdysozoa</taxon>
        <taxon>Nematoda</taxon>
        <taxon>Chromadorea</taxon>
        <taxon>Rhabditida</taxon>
        <taxon>Rhabditina</taxon>
        <taxon>Rhabditomorpha</taxon>
        <taxon>Rhabditoidea</taxon>
        <taxon>Rhabditidae</taxon>
        <taxon>Peloderinae</taxon>
        <taxon>Caenorhabditis</taxon>
    </lineage>
</organism>
<dbReference type="GO" id="GO:0016757">
    <property type="term" value="F:glycosyltransferase activity"/>
    <property type="evidence" value="ECO:0000318"/>
    <property type="project" value="GO_Central"/>
</dbReference>
<dbReference type="PhylomeDB" id="O45703"/>
<evidence type="ECO:0000256" key="8">
    <source>
        <dbReference type="RuleBase" id="RU366017"/>
    </source>
</evidence>
<evidence type="ECO:0000256" key="7">
    <source>
        <dbReference type="ARBA" id="ARBA00023136"/>
    </source>
</evidence>
<keyword evidence="6" id="KW-1133">Transmembrane helix</keyword>
<dbReference type="CTD" id="178370"/>
<keyword evidence="5" id="KW-0812">Transmembrane</keyword>
<evidence type="ECO:0000313" key="11">
    <source>
        <dbReference type="WormBase" id="R05A10.6"/>
    </source>
</evidence>
<dbReference type="PaxDb" id="6239-R05A10.6"/>
<evidence type="ECO:0000313" key="9">
    <source>
        <dbReference type="EMBL" id="CAB05267.2"/>
    </source>
</evidence>
<dbReference type="CAZy" id="GT92">
    <property type="family name" value="Glycosyltransferase Family 92"/>
</dbReference>
<sequence length="460" mass="53567">MGKRLIFIFAFLVVLAFLGCFILHGGLDFSKSSSYSSNQQCTIETWNWVHTESISSSYVKTFSKWLWKKLELTAENIHNNTEVSILAAYVYPETIAISLITQHMLNQKMYCRYYDCERNEIPGSAWRGVVFPESVIECPRRIGAVYVSVSREMEEVAPTPVRLKFRAYKEPVHQLSVCMAPTYGNGSHWLPIVDFVEHNKLEGATFFFFYAGQIRKYDEKILNEYVRTGDMELVKLQDKYQRVFISWQFLEVQDCHLRSKYFSKWTAVIDLDERMTTFGQRMIDLLRSIQDPSIGVLDVPHVHVIQNDDFPAKFENRTQLEKELIFKKYNKTTSNQITGSKFIIRPDKIGVMLIHEIVGMWPGIKLQKLDKAQAVLRHYRSTKNRMYQPNWNEIPDKFGVMPIFKSVPLPEQFSKDLEEAVVQRVLRVYDSVPVNCSSIPKQLANSLKYPDPCKEPWVAF</sequence>
<gene>
    <name evidence="9" type="ORF">CELE_R05A10.6</name>
    <name evidence="9 11" type="ORF">R05A10.6</name>
</gene>
<name>O45703_CAEEL</name>
<dbReference type="UCSC" id="R05A10.6">
    <property type="organism name" value="c. elegans"/>
</dbReference>
<dbReference type="PROSITE" id="PS51257">
    <property type="entry name" value="PROKAR_LIPOPROTEIN"/>
    <property type="match status" value="1"/>
</dbReference>
<dbReference type="AlphaFoldDB" id="O45703"/>
<evidence type="ECO:0000256" key="3">
    <source>
        <dbReference type="ARBA" id="ARBA00022676"/>
    </source>
</evidence>
<dbReference type="EC" id="2.4.1.-" evidence="8"/>
<proteinExistence type="inferred from homology"/>
<dbReference type="PANTHER" id="PTHR21461:SF84">
    <property type="entry name" value="GLYCOSYLTRANSFERASE FAMILY 92 PROTEIN"/>
    <property type="match status" value="1"/>
</dbReference>
<evidence type="ECO:0000256" key="6">
    <source>
        <dbReference type="ARBA" id="ARBA00022989"/>
    </source>
</evidence>
<dbReference type="AGR" id="WB:WBGene00011023"/>
<dbReference type="InterPro" id="IPR008166">
    <property type="entry name" value="Glyco_transf_92"/>
</dbReference>
<accession>O45703</accession>
<protein>
    <recommendedName>
        <fullName evidence="8">Glycosyltransferase family 92 protein</fullName>
        <ecNumber evidence="8">2.4.1.-</ecNumber>
    </recommendedName>
</protein>
<dbReference type="RefSeq" id="NP_502716.2">
    <property type="nucleotide sequence ID" value="NM_070315.3"/>
</dbReference>
<dbReference type="KEGG" id="cel:CELE_R05A10.6"/>
<dbReference type="EMBL" id="BX284604">
    <property type="protein sequence ID" value="CAB05267.2"/>
    <property type="molecule type" value="Genomic_DNA"/>
</dbReference>
<comment type="similarity">
    <text evidence="2 8">Belongs to the glycosyltransferase 92 family.</text>
</comment>
<evidence type="ECO:0000256" key="5">
    <source>
        <dbReference type="ARBA" id="ARBA00022692"/>
    </source>
</evidence>
<evidence type="ECO:0000256" key="4">
    <source>
        <dbReference type="ARBA" id="ARBA00022679"/>
    </source>
</evidence>